<proteinExistence type="predicted"/>
<comment type="caution">
    <text evidence="1">The sequence shown here is derived from an EMBL/GenBank/DDBJ whole genome shotgun (WGS) entry which is preliminary data.</text>
</comment>
<dbReference type="EMBL" id="BQNB010017079">
    <property type="protein sequence ID" value="GJT59104.1"/>
    <property type="molecule type" value="Genomic_DNA"/>
</dbReference>
<name>A0ABQ5F7X2_9ASTR</name>
<organism evidence="1 2">
    <name type="scientific">Tanacetum coccineum</name>
    <dbReference type="NCBI Taxonomy" id="301880"/>
    <lineage>
        <taxon>Eukaryota</taxon>
        <taxon>Viridiplantae</taxon>
        <taxon>Streptophyta</taxon>
        <taxon>Embryophyta</taxon>
        <taxon>Tracheophyta</taxon>
        <taxon>Spermatophyta</taxon>
        <taxon>Magnoliopsida</taxon>
        <taxon>eudicotyledons</taxon>
        <taxon>Gunneridae</taxon>
        <taxon>Pentapetalae</taxon>
        <taxon>asterids</taxon>
        <taxon>campanulids</taxon>
        <taxon>Asterales</taxon>
        <taxon>Asteraceae</taxon>
        <taxon>Asteroideae</taxon>
        <taxon>Anthemideae</taxon>
        <taxon>Anthemidinae</taxon>
        <taxon>Tanacetum</taxon>
    </lineage>
</organism>
<accession>A0ABQ5F7X2</accession>
<evidence type="ECO:0000313" key="2">
    <source>
        <dbReference type="Proteomes" id="UP001151760"/>
    </source>
</evidence>
<keyword evidence="2" id="KW-1185">Reference proteome</keyword>
<dbReference type="Proteomes" id="UP001151760">
    <property type="component" value="Unassembled WGS sequence"/>
</dbReference>
<reference evidence="1" key="1">
    <citation type="journal article" date="2022" name="Int. J. Mol. Sci.">
        <title>Draft Genome of Tanacetum Coccineum: Genomic Comparison of Closely Related Tanacetum-Family Plants.</title>
        <authorList>
            <person name="Yamashiro T."/>
            <person name="Shiraishi A."/>
            <person name="Nakayama K."/>
            <person name="Satake H."/>
        </authorList>
    </citation>
    <scope>NUCLEOTIDE SEQUENCE</scope>
</reference>
<protein>
    <submittedName>
        <fullName evidence="1">Uncharacterized protein</fullName>
    </submittedName>
</protein>
<evidence type="ECO:0000313" key="1">
    <source>
        <dbReference type="EMBL" id="GJT59104.1"/>
    </source>
</evidence>
<gene>
    <name evidence="1" type="ORF">Tco_1002637</name>
</gene>
<sequence length="93" mass="10623">MSYLSRGGNGQVEKVLKEFLHSAKGEVSFVSTRDYDPDRQWGEDRNLKRLVKREAGDTISYNVHHSQVIGTLEDIKPTRNTKTEPCASFARIR</sequence>
<reference evidence="1" key="2">
    <citation type="submission" date="2022-01" db="EMBL/GenBank/DDBJ databases">
        <authorList>
            <person name="Yamashiro T."/>
            <person name="Shiraishi A."/>
            <person name="Satake H."/>
            <person name="Nakayama K."/>
        </authorList>
    </citation>
    <scope>NUCLEOTIDE SEQUENCE</scope>
</reference>